<dbReference type="EMBL" id="AWWV01008314">
    <property type="protein sequence ID" value="OMO91505.1"/>
    <property type="molecule type" value="Genomic_DNA"/>
</dbReference>
<keyword evidence="2" id="KW-1185">Reference proteome</keyword>
<organism evidence="1 2">
    <name type="scientific">Corchorus capsularis</name>
    <name type="common">Jute</name>
    <dbReference type="NCBI Taxonomy" id="210143"/>
    <lineage>
        <taxon>Eukaryota</taxon>
        <taxon>Viridiplantae</taxon>
        <taxon>Streptophyta</taxon>
        <taxon>Embryophyta</taxon>
        <taxon>Tracheophyta</taxon>
        <taxon>Spermatophyta</taxon>
        <taxon>Magnoliopsida</taxon>
        <taxon>eudicotyledons</taxon>
        <taxon>Gunneridae</taxon>
        <taxon>Pentapetalae</taxon>
        <taxon>rosids</taxon>
        <taxon>malvids</taxon>
        <taxon>Malvales</taxon>
        <taxon>Malvaceae</taxon>
        <taxon>Grewioideae</taxon>
        <taxon>Apeibeae</taxon>
        <taxon>Corchorus</taxon>
    </lineage>
</organism>
<accession>A0A1R3J9I8</accession>
<reference evidence="1 2" key="1">
    <citation type="submission" date="2013-09" db="EMBL/GenBank/DDBJ databases">
        <title>Corchorus capsularis genome sequencing.</title>
        <authorList>
            <person name="Alam M."/>
            <person name="Haque M.S."/>
            <person name="Islam M.S."/>
            <person name="Emdad E.M."/>
            <person name="Islam M.M."/>
            <person name="Ahmed B."/>
            <person name="Halim A."/>
            <person name="Hossen Q.M.M."/>
            <person name="Hossain M.Z."/>
            <person name="Ahmed R."/>
            <person name="Khan M.M."/>
            <person name="Islam R."/>
            <person name="Rashid M.M."/>
            <person name="Khan S.A."/>
            <person name="Rahman M.S."/>
            <person name="Alam M."/>
        </authorList>
    </citation>
    <scope>NUCLEOTIDE SEQUENCE [LARGE SCALE GENOMIC DNA]</scope>
    <source>
        <strain evidence="2">cv. CVL-1</strain>
        <tissue evidence="1">Whole seedling</tissue>
    </source>
</reference>
<proteinExistence type="predicted"/>
<protein>
    <submittedName>
        <fullName evidence="1">Uncharacterized protein</fullName>
    </submittedName>
</protein>
<dbReference type="AlphaFoldDB" id="A0A1R3J9I8"/>
<dbReference type="Proteomes" id="UP000188268">
    <property type="component" value="Unassembled WGS sequence"/>
</dbReference>
<sequence length="33" mass="3810">MAKIVRSVVQRYILREQELVMPLLPPTSPPSFL</sequence>
<comment type="caution">
    <text evidence="1">The sequence shown here is derived from an EMBL/GenBank/DDBJ whole genome shotgun (WGS) entry which is preliminary data.</text>
</comment>
<dbReference type="Gramene" id="OMO91505">
    <property type="protein sequence ID" value="OMO91505"/>
    <property type="gene ID" value="CCACVL1_07093"/>
</dbReference>
<name>A0A1R3J9I8_COCAP</name>
<evidence type="ECO:0000313" key="1">
    <source>
        <dbReference type="EMBL" id="OMO91505.1"/>
    </source>
</evidence>
<evidence type="ECO:0000313" key="2">
    <source>
        <dbReference type="Proteomes" id="UP000188268"/>
    </source>
</evidence>
<gene>
    <name evidence="1" type="ORF">CCACVL1_07093</name>
</gene>